<evidence type="ECO:0000256" key="1">
    <source>
        <dbReference type="SAM" id="Phobius"/>
    </source>
</evidence>
<evidence type="ECO:0000313" key="2">
    <source>
        <dbReference type="EMBL" id="JAD54229.1"/>
    </source>
</evidence>
<reference evidence="2" key="2">
    <citation type="journal article" date="2015" name="Data Brief">
        <title>Shoot transcriptome of the giant reed, Arundo donax.</title>
        <authorList>
            <person name="Barrero R.A."/>
            <person name="Guerrero F.D."/>
            <person name="Moolhuijzen P."/>
            <person name="Goolsby J.A."/>
            <person name="Tidwell J."/>
            <person name="Bellgard S.E."/>
            <person name="Bellgard M.I."/>
        </authorList>
    </citation>
    <scope>NUCLEOTIDE SEQUENCE</scope>
    <source>
        <tissue evidence="2">Shoot tissue taken approximately 20 cm above the soil surface</tissue>
    </source>
</reference>
<reference evidence="2" key="1">
    <citation type="submission" date="2014-09" db="EMBL/GenBank/DDBJ databases">
        <authorList>
            <person name="Magalhaes I.L.F."/>
            <person name="Oliveira U."/>
            <person name="Santos F.R."/>
            <person name="Vidigal T.H.D.A."/>
            <person name="Brescovit A.D."/>
            <person name="Santos A.J."/>
        </authorList>
    </citation>
    <scope>NUCLEOTIDE SEQUENCE</scope>
    <source>
        <tissue evidence="2">Shoot tissue taken approximately 20 cm above the soil surface</tissue>
    </source>
</reference>
<dbReference type="AlphaFoldDB" id="A0A0A9AR57"/>
<keyword evidence="1" id="KW-0812">Transmembrane</keyword>
<keyword evidence="1" id="KW-0472">Membrane</keyword>
<proteinExistence type="predicted"/>
<keyword evidence="1" id="KW-1133">Transmembrane helix</keyword>
<dbReference type="EMBL" id="GBRH01243666">
    <property type="protein sequence ID" value="JAD54229.1"/>
    <property type="molecule type" value="Transcribed_RNA"/>
</dbReference>
<organism evidence="2">
    <name type="scientific">Arundo donax</name>
    <name type="common">Giant reed</name>
    <name type="synonym">Donax arundinaceus</name>
    <dbReference type="NCBI Taxonomy" id="35708"/>
    <lineage>
        <taxon>Eukaryota</taxon>
        <taxon>Viridiplantae</taxon>
        <taxon>Streptophyta</taxon>
        <taxon>Embryophyta</taxon>
        <taxon>Tracheophyta</taxon>
        <taxon>Spermatophyta</taxon>
        <taxon>Magnoliopsida</taxon>
        <taxon>Liliopsida</taxon>
        <taxon>Poales</taxon>
        <taxon>Poaceae</taxon>
        <taxon>PACMAD clade</taxon>
        <taxon>Arundinoideae</taxon>
        <taxon>Arundineae</taxon>
        <taxon>Arundo</taxon>
    </lineage>
</organism>
<protein>
    <submittedName>
        <fullName evidence="2">Uncharacterized protein</fullName>
    </submittedName>
</protein>
<sequence length="92" mass="10916">MMEVVSSALPECHFLSRRWLSFVYFQNHCFSLFDKVLFFVIATLPSLVHRVFPKQLKKRINTAPLTLHFCRFRLLVFPAFPPRSQLCLNPFK</sequence>
<accession>A0A0A9AR57</accession>
<name>A0A0A9AR57_ARUDO</name>
<feature type="transmembrane region" description="Helical" evidence="1">
    <location>
        <begin position="36"/>
        <end position="52"/>
    </location>
</feature>